<reference evidence="3" key="5">
    <citation type="submission" date="2019-02" db="EMBL/GenBank/DDBJ databases">
        <title>FDA dAtabase for Regulatory Grade micrObial Sequences (FDA-ARGOS): Supporting development and validation of Infectious Disease Dx tests.</title>
        <authorList>
            <person name="Duncan R."/>
            <person name="Fisher C."/>
            <person name="Tallon L.J."/>
            <person name="Sadzewicz L."/>
            <person name="Sengamalay N."/>
            <person name="Ott S."/>
            <person name="Godinez A."/>
            <person name="Nagaraj S."/>
            <person name="Nadendla S."/>
            <person name="Sichtig H."/>
        </authorList>
    </citation>
    <scope>NUCLEOTIDE SEQUENCE</scope>
    <source>
        <strain evidence="3">FDAARGOS_361</strain>
    </source>
</reference>
<reference evidence="5" key="4">
    <citation type="submission" date="2019-02" db="EMBL/GenBank/DDBJ databases">
        <title>FDA dAtabase for Regulatory Grade micrObial Sequences (FDA-ARGOS): Supporting development and validation of Infectious Disease Dx tests.</title>
        <authorList>
            <person name="Duncan R."/>
            <person name="Fisher C."/>
            <person name="Tallon L."/>
            <person name="Sadzewicz L."/>
            <person name="Sengamalay N."/>
            <person name="Ott S."/>
            <person name="Godinez A."/>
            <person name="Nagaraj S."/>
            <person name="Vavikolanu K."/>
            <person name="Nadendla S."/>
            <person name="Aluvathingal J."/>
            <person name="Sichtig H."/>
        </authorList>
    </citation>
    <scope>NUCLEOTIDE SEQUENCE [LARGE SCALE GENOMIC DNA]</scope>
    <source>
        <strain evidence="5">FDAARGOS_361</strain>
    </source>
</reference>
<sequence length="442" mass="50842">MKAIKAAREREIEANIALREREIAALEQEKTELQSFMTRANPKMREDPLLASFPVLNYCGRKPRQTIQNVSVEQYGNIMVQLEIAKKAIDAQNHKDRVEVQELSRLIREQEKQQKTLTQKARRLGEDAGIDIKYFTERRRGGMMKMQDYKTEVSVAELEARTRLVDHEVKVARLLAEKKGAAILALTKLVEKRRSTIDDIDSLYNEIRIVDRDTTVASEELARVNADIQDADAWLEARPNPADSVARKVIEEDSATLREEKEQTVNEQRVPQERVIKAQDYRIAQLEKRAKIVEKAIKNNGLSREVDKIVAHGWSQREVEVPEDQEELYDIEKIIPAQEKVHPGIYNLLLTEKEKTARIVSILTITAKEKEELIAALTTRLEKLAAECTAAIQELDNYASGMVFSEEQQRVQALKWVREQRRRCAKLFYQKSLLESALEEDG</sequence>
<dbReference type="VEuPathDB" id="TriTrypDB:LdBPK_303740.1"/>
<evidence type="ECO:0000313" key="2">
    <source>
        <dbReference type="EMBL" id="CBZ36395.1"/>
    </source>
</evidence>
<dbReference type="GeneID" id="13385794"/>
<evidence type="ECO:0000256" key="1">
    <source>
        <dbReference type="SAM" id="Coils"/>
    </source>
</evidence>
<dbReference type="RefSeq" id="XP_003863085.1">
    <property type="nucleotide sequence ID" value="XM_003863037.1"/>
</dbReference>
<evidence type="ECO:0000313" key="5">
    <source>
        <dbReference type="Proteomes" id="UP000318447"/>
    </source>
</evidence>
<accession>A0A504XAE8</accession>
<dbReference type="PhylomeDB" id="E9BMB7"/>
<dbReference type="Proteomes" id="UP000008980">
    <property type="component" value="Chromosome 30"/>
</dbReference>
<dbReference type="EMBL" id="FR799617">
    <property type="protein sequence ID" value="CBZ36395.1"/>
    <property type="molecule type" value="Genomic_DNA"/>
</dbReference>
<dbReference type="EMBL" id="RHLC01000011">
    <property type="protein sequence ID" value="TPP45921.1"/>
    <property type="molecule type" value="Genomic_DNA"/>
</dbReference>
<name>E9BMB7_LEIDO</name>
<feature type="coiled-coil region" evidence="1">
    <location>
        <begin position="367"/>
        <end position="394"/>
    </location>
</feature>
<accession>E9BMB7</accession>
<dbReference type="VEuPathDB" id="TriTrypDB:LDHU3_30.4970"/>
<reference evidence="2 4" key="1">
    <citation type="journal article" date="2011" name="Genome Res.">
        <title>Whole genome sequencing of multiple Leishmania donovani clinical isolates provides insights into population structure and mechanisms of drug resistance.</title>
        <authorList>
            <person name="Downing T."/>
            <person name="Imamura H."/>
            <person name="Decuypere S."/>
            <person name="Clark T.G."/>
            <person name="Coombs G.H."/>
            <person name="Cotton J.A."/>
            <person name="Hilley J.D."/>
            <person name="de Doncker S."/>
            <person name="Maes I."/>
            <person name="Mottram J.C."/>
            <person name="Quail M.A."/>
            <person name="Rijal S."/>
            <person name="Sanders M."/>
            <person name="Schonian G."/>
            <person name="Stark O."/>
            <person name="Sundar S."/>
            <person name="Vanaerschot M."/>
            <person name="Hertz-Fowler C."/>
            <person name="Dujardin J.C."/>
            <person name="Berriman M."/>
        </authorList>
    </citation>
    <scope>NUCLEOTIDE SEQUENCE [LARGE SCALE GENOMIC DNA]</scope>
    <source>
        <strain evidence="2 4">BPK282A1</strain>
    </source>
</reference>
<dbReference type="OMA" id="IQDADAW"/>
<dbReference type="KEGG" id="ldo:LDBPK_303740"/>
<feature type="coiled-coil region" evidence="1">
    <location>
        <begin position="93"/>
        <end position="127"/>
    </location>
</feature>
<dbReference type="AlphaFoldDB" id="E9BMB7"/>
<protein>
    <submittedName>
        <fullName evidence="2">Uncharacterized protein</fullName>
    </submittedName>
</protein>
<gene>
    <name evidence="3" type="ORF">CGC21_36560</name>
    <name evidence="2" type="ORF">LDBPK_303740</name>
</gene>
<reference evidence="4" key="3">
    <citation type="submission" date="2011-02" db="EMBL/GenBank/DDBJ databases">
        <title>Whole genome sequencing of Leishmania donovani clinical lines reveals dynamic variation related to drug resistance.</title>
        <authorList>
            <person name="Downing T."/>
            <person name="Imamura H."/>
            <person name="Sanders M."/>
            <person name="Decuypere S."/>
            <person name="Hertz-Fowler C."/>
            <person name="Clark T.G."/>
            <person name="Rijal S."/>
            <person name="Sundar S."/>
            <person name="Quail M.A."/>
            <person name="De Doncker S."/>
            <person name="Maes I."/>
            <person name="Vanaerschot M."/>
            <person name="Stark O."/>
            <person name="Schonian G."/>
            <person name="Dujardin J.C."/>
            <person name="Berriman M."/>
        </authorList>
    </citation>
    <scope>NUCLEOTIDE SEQUENCE [LARGE SCALE GENOMIC DNA]</scope>
    <source>
        <strain evidence="4">BPK282A1</strain>
    </source>
</reference>
<keyword evidence="1" id="KW-0175">Coiled coil</keyword>
<proteinExistence type="predicted"/>
<dbReference type="VEuPathDB" id="TriTrypDB:LdCL_300042800"/>
<reference evidence="2" key="2">
    <citation type="submission" date="2011-01" db="EMBL/GenBank/DDBJ databases">
        <authorList>
            <person name="Zhao B.P."/>
            <person name="Ren Z.A."/>
            <person name="Li C.D."/>
        </authorList>
    </citation>
    <scope>NUCLEOTIDE SEQUENCE</scope>
    <source>
        <strain evidence="2">BPK282A1</strain>
    </source>
</reference>
<organism evidence="2 4">
    <name type="scientific">Leishmania donovani</name>
    <dbReference type="NCBI Taxonomy" id="5661"/>
    <lineage>
        <taxon>Eukaryota</taxon>
        <taxon>Discoba</taxon>
        <taxon>Euglenozoa</taxon>
        <taxon>Kinetoplastea</taxon>
        <taxon>Metakinetoplastina</taxon>
        <taxon>Trypanosomatida</taxon>
        <taxon>Trypanosomatidae</taxon>
        <taxon>Leishmaniinae</taxon>
        <taxon>Leishmania</taxon>
    </lineage>
</organism>
<dbReference type="Proteomes" id="UP000318447">
    <property type="component" value="Unassembled WGS sequence"/>
</dbReference>
<evidence type="ECO:0000313" key="4">
    <source>
        <dbReference type="Proteomes" id="UP000008980"/>
    </source>
</evidence>
<evidence type="ECO:0000313" key="3">
    <source>
        <dbReference type="EMBL" id="TPP45921.1"/>
    </source>
</evidence>